<keyword evidence="2" id="KW-0812">Transmembrane</keyword>
<reference evidence="4" key="1">
    <citation type="submission" date="2013-12" db="EMBL/GenBank/DDBJ databases">
        <title>The Genome Sequence of Aphanomyces invadans NJM9701.</title>
        <authorList>
            <consortium name="The Broad Institute Genomics Platform"/>
            <person name="Russ C."/>
            <person name="Tyler B."/>
            <person name="van West P."/>
            <person name="Dieguez-Uribeondo J."/>
            <person name="Young S.K."/>
            <person name="Zeng Q."/>
            <person name="Gargeya S."/>
            <person name="Fitzgerald M."/>
            <person name="Abouelleil A."/>
            <person name="Alvarado L."/>
            <person name="Chapman S.B."/>
            <person name="Gainer-Dewar J."/>
            <person name="Goldberg J."/>
            <person name="Griggs A."/>
            <person name="Gujja S."/>
            <person name="Hansen M."/>
            <person name="Howarth C."/>
            <person name="Imamovic A."/>
            <person name="Ireland A."/>
            <person name="Larimer J."/>
            <person name="McCowan C."/>
            <person name="Murphy C."/>
            <person name="Pearson M."/>
            <person name="Poon T.W."/>
            <person name="Priest M."/>
            <person name="Roberts A."/>
            <person name="Saif S."/>
            <person name="Shea T."/>
            <person name="Sykes S."/>
            <person name="Wortman J."/>
            <person name="Nusbaum C."/>
            <person name="Birren B."/>
        </authorList>
    </citation>
    <scope>NUCLEOTIDE SEQUENCE [LARGE SCALE GENOMIC DNA]</scope>
    <source>
        <strain evidence="4">NJM9701</strain>
    </source>
</reference>
<protein>
    <recommendedName>
        <fullName evidence="5">Membrane-associated protein</fullName>
    </recommendedName>
</protein>
<keyword evidence="2" id="KW-1133">Transmembrane helix</keyword>
<evidence type="ECO:0000256" key="1">
    <source>
        <dbReference type="SAM" id="MobiDB-lite"/>
    </source>
</evidence>
<dbReference type="VEuPathDB" id="FungiDB:H310_03885"/>
<feature type="transmembrane region" description="Helical" evidence="2">
    <location>
        <begin position="38"/>
        <end position="60"/>
    </location>
</feature>
<organism evidence="4">
    <name type="scientific">Aphanomyces invadans</name>
    <dbReference type="NCBI Taxonomy" id="157072"/>
    <lineage>
        <taxon>Eukaryota</taxon>
        <taxon>Sar</taxon>
        <taxon>Stramenopiles</taxon>
        <taxon>Oomycota</taxon>
        <taxon>Saprolegniomycetes</taxon>
        <taxon>Saprolegniales</taxon>
        <taxon>Verrucalvaceae</taxon>
        <taxon>Aphanomyces</taxon>
    </lineage>
</organism>
<dbReference type="EMBL" id="KI913957">
    <property type="protein sequence ID" value="ETW04736.1"/>
    <property type="molecule type" value="Genomic_DNA"/>
</dbReference>
<dbReference type="AlphaFoldDB" id="A0A024UE96"/>
<proteinExistence type="predicted"/>
<keyword evidence="2" id="KW-0472">Membrane</keyword>
<feature type="chain" id="PRO_5001535330" description="Membrane-associated protein" evidence="3">
    <location>
        <begin position="20"/>
        <end position="296"/>
    </location>
</feature>
<evidence type="ECO:0008006" key="5">
    <source>
        <dbReference type="Google" id="ProtNLM"/>
    </source>
</evidence>
<sequence length="296" mass="31622">MPSQLTLVVLTMLTTVATPATLRRVATASSSSGGGTLLFVVLVTLLVVLLLVAGVVILSCHRYRGNAEMKQDLDCPIDCMSTTSQRGQAFLSSVFLQELKTQHPAISVGDLTSTAVLPSATTAMRLQQSTATTSRLQSLADIRSSELCRTGLGSVDDRSSIMESSSNILGSIRTEQTLSSSSVLSTFLSHETTSLDGMSTFRSQDTSSVDDGVVVISGGRHSDLCDQEQQHVSDPDSTESEGEGISFHDAPSPWSILQEDVTIFRPHMSDLTSSSRGLNQLEYYQWARAIVANGGV</sequence>
<dbReference type="RefSeq" id="XP_008866174.1">
    <property type="nucleotide sequence ID" value="XM_008867952.1"/>
</dbReference>
<evidence type="ECO:0000256" key="2">
    <source>
        <dbReference type="SAM" id="Phobius"/>
    </source>
</evidence>
<name>A0A024UE96_9STRA</name>
<feature type="signal peptide" evidence="3">
    <location>
        <begin position="1"/>
        <end position="19"/>
    </location>
</feature>
<evidence type="ECO:0000313" key="4">
    <source>
        <dbReference type="EMBL" id="ETW04736.1"/>
    </source>
</evidence>
<feature type="region of interest" description="Disordered" evidence="1">
    <location>
        <begin position="224"/>
        <end position="251"/>
    </location>
</feature>
<accession>A0A024UE96</accession>
<keyword evidence="3" id="KW-0732">Signal</keyword>
<dbReference type="OrthoDB" id="10636330at2759"/>
<feature type="compositionally biased region" description="Basic and acidic residues" evidence="1">
    <location>
        <begin position="224"/>
        <end position="234"/>
    </location>
</feature>
<gene>
    <name evidence="4" type="ORF">H310_03885</name>
</gene>
<evidence type="ECO:0000256" key="3">
    <source>
        <dbReference type="SAM" id="SignalP"/>
    </source>
</evidence>
<dbReference type="GeneID" id="20080935"/>